<dbReference type="GO" id="GO:0005524">
    <property type="term" value="F:ATP binding"/>
    <property type="evidence" value="ECO:0007669"/>
    <property type="project" value="UniProtKB-UniRule"/>
</dbReference>
<keyword evidence="8 11" id="KW-1133">Transmembrane helix</keyword>
<dbReference type="NCBIfam" id="NF010607">
    <property type="entry name" value="PRK14003.1"/>
    <property type="match status" value="1"/>
</dbReference>
<evidence type="ECO:0000313" key="12">
    <source>
        <dbReference type="EMBL" id="MBR8828433.1"/>
    </source>
</evidence>
<keyword evidence="1 11" id="KW-0813">Transport</keyword>
<dbReference type="PIRSF" id="PIRSF001296">
    <property type="entry name" value="K_ATPase_KdpC"/>
    <property type="match status" value="1"/>
</dbReference>
<keyword evidence="2 11" id="KW-1003">Cell membrane</keyword>
<dbReference type="NCBIfam" id="TIGR00681">
    <property type="entry name" value="kdpC"/>
    <property type="match status" value="1"/>
</dbReference>
<keyword evidence="6 11" id="KW-0067">ATP-binding</keyword>
<evidence type="ECO:0000256" key="7">
    <source>
        <dbReference type="ARBA" id="ARBA00022958"/>
    </source>
</evidence>
<comment type="subunit">
    <text evidence="11">The system is composed of three essential subunits: KdpA, KdpB and KdpC.</text>
</comment>
<gene>
    <name evidence="11 12" type="primary">kdpC</name>
    <name evidence="12" type="ORF">DSM107014_11135</name>
</gene>
<keyword evidence="10 11" id="KW-0472">Membrane</keyword>
<evidence type="ECO:0000256" key="9">
    <source>
        <dbReference type="ARBA" id="ARBA00023065"/>
    </source>
</evidence>
<comment type="caution">
    <text evidence="12">The sequence shown here is derived from an EMBL/GenBank/DDBJ whole genome shotgun (WGS) entry which is preliminary data.</text>
</comment>
<proteinExistence type="inferred from homology"/>
<organism evidence="12 13">
    <name type="scientific">Gomphosphaeria aponina SAG 52.96 = DSM 107014</name>
    <dbReference type="NCBI Taxonomy" id="1521640"/>
    <lineage>
        <taxon>Bacteria</taxon>
        <taxon>Bacillati</taxon>
        <taxon>Cyanobacteriota</taxon>
        <taxon>Cyanophyceae</taxon>
        <taxon>Oscillatoriophycideae</taxon>
        <taxon>Chroococcales</taxon>
        <taxon>Gomphosphaeriaceae</taxon>
        <taxon>Gomphosphaeria</taxon>
    </lineage>
</organism>
<accession>A0A941JQ36</accession>
<evidence type="ECO:0000313" key="13">
    <source>
        <dbReference type="Proteomes" id="UP000767446"/>
    </source>
</evidence>
<dbReference type="EMBL" id="JADQBC010000070">
    <property type="protein sequence ID" value="MBR8828433.1"/>
    <property type="molecule type" value="Genomic_DNA"/>
</dbReference>
<comment type="subcellular location">
    <subcellularLocation>
        <location evidence="11">Cell membrane</location>
        <topology evidence="11">Single-pass membrane protein</topology>
    </subcellularLocation>
</comment>
<keyword evidence="4 11" id="KW-0812">Transmembrane</keyword>
<dbReference type="GO" id="GO:0008556">
    <property type="term" value="F:P-type potassium transmembrane transporter activity"/>
    <property type="evidence" value="ECO:0007669"/>
    <property type="project" value="InterPro"/>
</dbReference>
<evidence type="ECO:0000256" key="8">
    <source>
        <dbReference type="ARBA" id="ARBA00022989"/>
    </source>
</evidence>
<comment type="function">
    <text evidence="11">Part of the high-affinity ATP-driven potassium transport (or Kdp) system, which catalyzes the hydrolysis of ATP coupled with the electrogenic transport of potassium into the cytoplasm. This subunit acts as a catalytic chaperone that increases the ATP-binding affinity of the ATP-hydrolyzing subunit KdpB by the formation of a transient KdpB/KdpC/ATP ternary complex.</text>
</comment>
<dbReference type="PANTHER" id="PTHR30042:SF2">
    <property type="entry name" value="POTASSIUM-TRANSPORTING ATPASE KDPC SUBUNIT"/>
    <property type="match status" value="1"/>
</dbReference>
<dbReference type="Pfam" id="PF02669">
    <property type="entry name" value="KdpC"/>
    <property type="match status" value="1"/>
</dbReference>
<evidence type="ECO:0000256" key="4">
    <source>
        <dbReference type="ARBA" id="ARBA00022692"/>
    </source>
</evidence>
<evidence type="ECO:0000256" key="3">
    <source>
        <dbReference type="ARBA" id="ARBA00022538"/>
    </source>
</evidence>
<dbReference type="NCBIfam" id="NF001454">
    <property type="entry name" value="PRK00315.1"/>
    <property type="match status" value="1"/>
</dbReference>
<evidence type="ECO:0000256" key="2">
    <source>
        <dbReference type="ARBA" id="ARBA00022475"/>
    </source>
</evidence>
<reference evidence="12" key="1">
    <citation type="submission" date="2021-02" db="EMBL/GenBank/DDBJ databases">
        <title>Metagenome analyses of Stigonema ocellatum DSM 106950, Chlorogloea purpurea SAG 13.99 and Gomphosphaeria aponina DSM 107014.</title>
        <authorList>
            <person name="Marter P."/>
            <person name="Huang S."/>
        </authorList>
    </citation>
    <scope>NUCLEOTIDE SEQUENCE</scope>
    <source>
        <strain evidence="12">JP213</strain>
    </source>
</reference>
<dbReference type="GO" id="GO:0005886">
    <property type="term" value="C:plasma membrane"/>
    <property type="evidence" value="ECO:0007669"/>
    <property type="project" value="UniProtKB-SubCell"/>
</dbReference>
<comment type="similarity">
    <text evidence="11">Belongs to the KdpC family.</text>
</comment>
<evidence type="ECO:0000256" key="10">
    <source>
        <dbReference type="ARBA" id="ARBA00023136"/>
    </source>
</evidence>
<protein>
    <recommendedName>
        <fullName evidence="11">Potassium-transporting ATPase KdpC subunit</fullName>
    </recommendedName>
    <alternativeName>
        <fullName evidence="11">ATP phosphohydrolase [potassium-transporting] C chain</fullName>
    </alternativeName>
    <alternativeName>
        <fullName evidence="11">Potassium-binding and translocating subunit C</fullName>
    </alternativeName>
    <alternativeName>
        <fullName evidence="11">Potassium-translocating ATPase C chain</fullName>
    </alternativeName>
</protein>
<sequence>MRDFVISLRSIIILWIVTVVIYPVLILAIGQVGFSDQANGSLITNNEGKVVGSAIIGQTFTSEQYFWSRPSSVSYSEGSDASPTGISGASNLAPDNPELLSRIETEAQRLDNEGVKPIADLLYASGSGLDPHISPAAARVQIERIANRRQISPSEIEQLVQQYTEGRFLGIFGEPGVNVLRLNLALDNIS</sequence>
<name>A0A941JQ36_9CHRO</name>
<dbReference type="HAMAP" id="MF_00276">
    <property type="entry name" value="KdpC"/>
    <property type="match status" value="1"/>
</dbReference>
<keyword evidence="9 11" id="KW-0406">Ion transport</keyword>
<dbReference type="InterPro" id="IPR003820">
    <property type="entry name" value="KdpC"/>
</dbReference>
<evidence type="ECO:0000256" key="6">
    <source>
        <dbReference type="ARBA" id="ARBA00022840"/>
    </source>
</evidence>
<feature type="transmembrane region" description="Helical" evidence="11">
    <location>
        <begin position="12"/>
        <end position="34"/>
    </location>
</feature>
<evidence type="ECO:0000256" key="1">
    <source>
        <dbReference type="ARBA" id="ARBA00022448"/>
    </source>
</evidence>
<keyword evidence="5 11" id="KW-0547">Nucleotide-binding</keyword>
<dbReference type="Proteomes" id="UP000767446">
    <property type="component" value="Unassembled WGS sequence"/>
</dbReference>
<keyword evidence="3 11" id="KW-0633">Potassium transport</keyword>
<dbReference type="PANTHER" id="PTHR30042">
    <property type="entry name" value="POTASSIUM-TRANSPORTING ATPASE C CHAIN"/>
    <property type="match status" value="1"/>
</dbReference>
<evidence type="ECO:0000256" key="5">
    <source>
        <dbReference type="ARBA" id="ARBA00022741"/>
    </source>
</evidence>
<keyword evidence="7 11" id="KW-0630">Potassium</keyword>
<dbReference type="AlphaFoldDB" id="A0A941JQ36"/>
<evidence type="ECO:0000256" key="11">
    <source>
        <dbReference type="HAMAP-Rule" id="MF_00276"/>
    </source>
</evidence>